<dbReference type="PROSITE" id="PS51819">
    <property type="entry name" value="VOC"/>
    <property type="match status" value="2"/>
</dbReference>
<evidence type="ECO:0000313" key="2">
    <source>
        <dbReference type="EMBL" id="OIU66987.1"/>
    </source>
</evidence>
<dbReference type="InterPro" id="IPR029068">
    <property type="entry name" value="Glyas_Bleomycin-R_OHBP_Dase"/>
</dbReference>
<name>A0A1J6WFD4_9BACI</name>
<dbReference type="SUPFAM" id="SSF54593">
    <property type="entry name" value="Glyoxalase/Bleomycin resistance protein/Dihydroxybiphenyl dioxygenase"/>
    <property type="match status" value="2"/>
</dbReference>
<feature type="domain" description="VOC" evidence="1">
    <location>
        <begin position="168"/>
        <end position="283"/>
    </location>
</feature>
<sequence length="283" mass="31208">MNFHQHPYTHINHVTINVQDLKRSLDFYQEVIGFSILSKFEDTVQLTADGETPLLTIHQPENVIPKQPRTTGLYHFAILLPERADLGSVLNHFAQLNIPLGSSDHLVSEALYLNDPDGNGIEVYWDKPHTIWTWNGGQVEMAVDPIDARAILAEGEGEPWTGLPSKTVMGHLHLHAADLDETAGFYTKGLGFEVVSALGNQALFLSTGRYHHHIGLNTWNGAGAPKPAENSVGLQSFNVHFPNQDERDAAATRLKSLGYQVEIDQDGSISAEDPSGNKMFLTV</sequence>
<dbReference type="Proteomes" id="UP000182062">
    <property type="component" value="Unassembled WGS sequence"/>
</dbReference>
<dbReference type="Pfam" id="PF00903">
    <property type="entry name" value="Glyoxalase"/>
    <property type="match status" value="2"/>
</dbReference>
<evidence type="ECO:0000313" key="3">
    <source>
        <dbReference type="Proteomes" id="UP000182062"/>
    </source>
</evidence>
<evidence type="ECO:0000259" key="1">
    <source>
        <dbReference type="PROSITE" id="PS51819"/>
    </source>
</evidence>
<reference evidence="2 3" key="1">
    <citation type="submission" date="2016-09" db="EMBL/GenBank/DDBJ databases">
        <title>Bacillus aquimaris SAMM genome sequence reveals colonization and biosurfactant production capacities.</title>
        <authorList>
            <person name="Waghmode S.R."/>
            <person name="Suryavanshi M.V."/>
        </authorList>
    </citation>
    <scope>NUCLEOTIDE SEQUENCE [LARGE SCALE GENOMIC DNA]</scope>
    <source>
        <strain evidence="2 3">SAMM</strain>
    </source>
</reference>
<dbReference type="AlphaFoldDB" id="A0A1J6WFD4"/>
<keyword evidence="3" id="KW-1185">Reference proteome</keyword>
<dbReference type="CDD" id="cd07255">
    <property type="entry name" value="VOC_BsCatE_like_N"/>
    <property type="match status" value="1"/>
</dbReference>
<organism evidence="2 3">
    <name type="scientific">Rossellomorea aquimaris</name>
    <dbReference type="NCBI Taxonomy" id="189382"/>
    <lineage>
        <taxon>Bacteria</taxon>
        <taxon>Bacillati</taxon>
        <taxon>Bacillota</taxon>
        <taxon>Bacilli</taxon>
        <taxon>Bacillales</taxon>
        <taxon>Bacillaceae</taxon>
        <taxon>Rossellomorea</taxon>
    </lineage>
</organism>
<proteinExistence type="predicted"/>
<gene>
    <name evidence="2" type="ORF">BHE18_13880</name>
</gene>
<dbReference type="InterPro" id="IPR037523">
    <property type="entry name" value="VOC_core"/>
</dbReference>
<dbReference type="CDD" id="cd16359">
    <property type="entry name" value="VOC_BsCatE_like_C"/>
    <property type="match status" value="1"/>
</dbReference>
<dbReference type="PANTHER" id="PTHR43279">
    <property type="entry name" value="CATECHOL-2,3-DIOXYGENASE"/>
    <property type="match status" value="1"/>
</dbReference>
<protein>
    <submittedName>
        <fullName evidence="2">Glyoxalase</fullName>
    </submittedName>
</protein>
<dbReference type="EMBL" id="MINN01000150">
    <property type="protein sequence ID" value="OIU66987.1"/>
    <property type="molecule type" value="Genomic_DNA"/>
</dbReference>
<feature type="domain" description="VOC" evidence="1">
    <location>
        <begin position="10"/>
        <end position="126"/>
    </location>
</feature>
<comment type="caution">
    <text evidence="2">The sequence shown here is derived from an EMBL/GenBank/DDBJ whole genome shotgun (WGS) entry which is preliminary data.</text>
</comment>
<dbReference type="OrthoDB" id="9792626at2"/>
<dbReference type="Gene3D" id="3.10.180.10">
    <property type="entry name" value="2,3-Dihydroxybiphenyl 1,2-Dioxygenase, domain 1"/>
    <property type="match status" value="2"/>
</dbReference>
<dbReference type="PANTHER" id="PTHR43279:SF1">
    <property type="entry name" value="CATECHOL-2,3-DIOXYGENASE"/>
    <property type="match status" value="1"/>
</dbReference>
<dbReference type="RefSeq" id="WP_071620536.1">
    <property type="nucleotide sequence ID" value="NZ_MINN01000150.1"/>
</dbReference>
<accession>A0A1J6WFD4</accession>
<dbReference type="InterPro" id="IPR004360">
    <property type="entry name" value="Glyas_Fos-R_dOase_dom"/>
</dbReference>